<gene>
    <name evidence="1" type="ORF">S03H2_48081</name>
</gene>
<dbReference type="AlphaFoldDB" id="X1I8K7"/>
<protein>
    <submittedName>
        <fullName evidence="1">Uncharacterized protein</fullName>
    </submittedName>
</protein>
<organism evidence="1">
    <name type="scientific">marine sediment metagenome</name>
    <dbReference type="NCBI Taxonomy" id="412755"/>
    <lineage>
        <taxon>unclassified sequences</taxon>
        <taxon>metagenomes</taxon>
        <taxon>ecological metagenomes</taxon>
    </lineage>
</organism>
<feature type="non-terminal residue" evidence="1">
    <location>
        <position position="1"/>
    </location>
</feature>
<reference evidence="1" key="1">
    <citation type="journal article" date="2014" name="Front. Microbiol.">
        <title>High frequency of phylogenetically diverse reductive dehalogenase-homologous genes in deep subseafloor sedimentary metagenomes.</title>
        <authorList>
            <person name="Kawai M."/>
            <person name="Futagami T."/>
            <person name="Toyoda A."/>
            <person name="Takaki Y."/>
            <person name="Nishi S."/>
            <person name="Hori S."/>
            <person name="Arai W."/>
            <person name="Tsubouchi T."/>
            <person name="Morono Y."/>
            <person name="Uchiyama I."/>
            <person name="Ito T."/>
            <person name="Fujiyama A."/>
            <person name="Inagaki F."/>
            <person name="Takami H."/>
        </authorList>
    </citation>
    <scope>NUCLEOTIDE SEQUENCE</scope>
    <source>
        <strain evidence="1">Expedition CK06-06</strain>
    </source>
</reference>
<comment type="caution">
    <text evidence="1">The sequence shown here is derived from an EMBL/GenBank/DDBJ whole genome shotgun (WGS) entry which is preliminary data.</text>
</comment>
<sequence length="138" mass="16260">DDLFKNYPDKEFYKWILEPLAIMRFLMINDRIQKNSVIISKGDIFDSLCSIGTLILMDAYPQKDNISKIVYQYKSEIQEFITKVFPLKDINNCIESRQGSWEIFGYSIGSDILHFHSVFSNPEIVYRVINSLMFIEKQ</sequence>
<accession>X1I8K7</accession>
<dbReference type="EMBL" id="BARU01030283">
    <property type="protein sequence ID" value="GAH62439.1"/>
    <property type="molecule type" value="Genomic_DNA"/>
</dbReference>
<name>X1I8K7_9ZZZZ</name>
<evidence type="ECO:0000313" key="1">
    <source>
        <dbReference type="EMBL" id="GAH62439.1"/>
    </source>
</evidence>
<proteinExistence type="predicted"/>